<feature type="region of interest" description="Disordered" evidence="1">
    <location>
        <begin position="256"/>
        <end position="282"/>
    </location>
</feature>
<accession>A0A4V2NV96</accession>
<protein>
    <submittedName>
        <fullName evidence="3">Serine/threonine-protein phosphatase</fullName>
    </submittedName>
</protein>
<dbReference type="InterPro" id="IPR001932">
    <property type="entry name" value="PPM-type_phosphatase-like_dom"/>
</dbReference>
<dbReference type="InterPro" id="IPR036457">
    <property type="entry name" value="PPM-type-like_dom_sf"/>
</dbReference>
<evidence type="ECO:0000259" key="2">
    <source>
        <dbReference type="PROSITE" id="PS51746"/>
    </source>
</evidence>
<comment type="caution">
    <text evidence="3">The sequence shown here is derived from an EMBL/GenBank/DDBJ whole genome shotgun (WGS) entry which is preliminary data.</text>
</comment>
<dbReference type="InterPro" id="IPR015655">
    <property type="entry name" value="PP2C"/>
</dbReference>
<evidence type="ECO:0000313" key="3">
    <source>
        <dbReference type="EMBL" id="TCJ12646.1"/>
    </source>
</evidence>
<dbReference type="EMBL" id="SJZI01000050">
    <property type="protein sequence ID" value="TCJ12646.1"/>
    <property type="molecule type" value="Genomic_DNA"/>
</dbReference>
<feature type="compositionally biased region" description="Basic and acidic residues" evidence="1">
    <location>
        <begin position="267"/>
        <end position="280"/>
    </location>
</feature>
<dbReference type="CDD" id="cd00143">
    <property type="entry name" value="PP2Cc"/>
    <property type="match status" value="1"/>
</dbReference>
<dbReference type="Pfam" id="PF13672">
    <property type="entry name" value="PP2C_2"/>
    <property type="match status" value="1"/>
</dbReference>
<dbReference type="OrthoDB" id="9801841at2"/>
<proteinExistence type="predicted"/>
<name>A0A4V2NV96_9BACT</name>
<sequence length="458" mass="48629">MCAAQTVRMSESYFGLTDTGLVRTNNEDAFLLQPLEGGRLLACVIDGVGGYEGGEVAARIARDAFAAAAGSIKGGAGALAAVFPVIETAMGNAKTRQPELAQMACVLTALLVDEAAATFYYAHVGDTRLYLYRDASLVKISQDHSFVGMLEDSGRITEAEALAHPKRNEVDRALGFGAIGNDAGAYVETGDSPFLPGDLLLLCSDGLTDLLTRAEIAAHLQAPVSLEQKAGALVRAANEKGGKDNITVVLVAHRSGRSGPAPVGQPRKVERKPEPAEIPEKPVYTPAPARQARVSPWPWIAAALLLVVAAWWLLRKKDPEVPVAPAPSQPPTLVQALAAGGDTLLLDQVNNTSGIALPDTVRLERDTLHLVGRDTTLLRPEAGHTVLQVAPTVKLLSFGRLELRDADIRVSSSNVSALRFDSVRLRNVSIGVAHPLFFRDTIITGALYSTYKKGGARD</sequence>
<dbReference type="PROSITE" id="PS51746">
    <property type="entry name" value="PPM_2"/>
    <property type="match status" value="1"/>
</dbReference>
<keyword evidence="4" id="KW-1185">Reference proteome</keyword>
<gene>
    <name evidence="3" type="ORF">EPD60_15380</name>
</gene>
<dbReference type="SMART" id="SM00332">
    <property type="entry name" value="PP2Cc"/>
    <property type="match status" value="1"/>
</dbReference>
<evidence type="ECO:0000313" key="4">
    <source>
        <dbReference type="Proteomes" id="UP000295334"/>
    </source>
</evidence>
<dbReference type="Gene3D" id="3.60.40.10">
    <property type="entry name" value="PPM-type phosphatase domain"/>
    <property type="match status" value="1"/>
</dbReference>
<dbReference type="PANTHER" id="PTHR47992">
    <property type="entry name" value="PROTEIN PHOSPHATASE"/>
    <property type="match status" value="1"/>
</dbReference>
<dbReference type="SUPFAM" id="SSF81606">
    <property type="entry name" value="PP2C-like"/>
    <property type="match status" value="1"/>
</dbReference>
<dbReference type="SMART" id="SM00331">
    <property type="entry name" value="PP2C_SIG"/>
    <property type="match status" value="1"/>
</dbReference>
<feature type="domain" description="PPM-type phosphatase" evidence="2">
    <location>
        <begin position="13"/>
        <end position="253"/>
    </location>
</feature>
<organism evidence="3 4">
    <name type="scientific">Flaviaesturariibacter flavus</name>
    <dbReference type="NCBI Taxonomy" id="2502780"/>
    <lineage>
        <taxon>Bacteria</taxon>
        <taxon>Pseudomonadati</taxon>
        <taxon>Bacteroidota</taxon>
        <taxon>Chitinophagia</taxon>
        <taxon>Chitinophagales</taxon>
        <taxon>Chitinophagaceae</taxon>
        <taxon>Flaviaestuariibacter</taxon>
    </lineage>
</organism>
<dbReference type="GO" id="GO:0004722">
    <property type="term" value="F:protein serine/threonine phosphatase activity"/>
    <property type="evidence" value="ECO:0007669"/>
    <property type="project" value="InterPro"/>
</dbReference>
<evidence type="ECO:0000256" key="1">
    <source>
        <dbReference type="SAM" id="MobiDB-lite"/>
    </source>
</evidence>
<dbReference type="Proteomes" id="UP000295334">
    <property type="component" value="Unassembled WGS sequence"/>
</dbReference>
<dbReference type="AlphaFoldDB" id="A0A4V2NV96"/>
<reference evidence="3 4" key="1">
    <citation type="submission" date="2019-03" db="EMBL/GenBank/DDBJ databases">
        <authorList>
            <person name="Kim M.K.M."/>
        </authorList>
    </citation>
    <scope>NUCLEOTIDE SEQUENCE [LARGE SCALE GENOMIC DNA]</scope>
    <source>
        <strain evidence="3 4">17J68-12</strain>
    </source>
</reference>